<evidence type="ECO:0000313" key="1">
    <source>
        <dbReference type="EMBL" id="PSV44154.1"/>
    </source>
</evidence>
<name>A0A2T3L491_9GAMM</name>
<organism evidence="1 2">
    <name type="scientific">Photobacterium indicum</name>
    <dbReference type="NCBI Taxonomy" id="81447"/>
    <lineage>
        <taxon>Bacteria</taxon>
        <taxon>Pseudomonadati</taxon>
        <taxon>Pseudomonadota</taxon>
        <taxon>Gammaproteobacteria</taxon>
        <taxon>Vibrionales</taxon>
        <taxon>Vibrionaceae</taxon>
        <taxon>Photobacterium</taxon>
    </lineage>
</organism>
<proteinExistence type="predicted"/>
<accession>A0A2T3L491</accession>
<evidence type="ECO:0000313" key="2">
    <source>
        <dbReference type="Proteomes" id="UP000241803"/>
    </source>
</evidence>
<reference evidence="1 2" key="1">
    <citation type="submission" date="2018-03" db="EMBL/GenBank/DDBJ databases">
        <title>Whole genome sequencing of Histamine producing bacteria.</title>
        <authorList>
            <person name="Butler K."/>
        </authorList>
    </citation>
    <scope>NUCLEOTIDE SEQUENCE [LARGE SCALE GENOMIC DNA]</scope>
    <source>
        <strain evidence="1 2">ATCC 19614</strain>
    </source>
</reference>
<gene>
    <name evidence="1" type="ORF">C9J47_21100</name>
</gene>
<comment type="caution">
    <text evidence="1">The sequence shown here is derived from an EMBL/GenBank/DDBJ whole genome shotgun (WGS) entry which is preliminary data.</text>
</comment>
<keyword evidence="2" id="KW-1185">Reference proteome</keyword>
<protein>
    <submittedName>
        <fullName evidence="1">Uncharacterized protein</fullName>
    </submittedName>
</protein>
<dbReference type="AlphaFoldDB" id="A0A2T3L491"/>
<dbReference type="Proteomes" id="UP000241803">
    <property type="component" value="Unassembled WGS sequence"/>
</dbReference>
<sequence length="69" mass="7960">MLVANISDNVTKVVGYLNKSKSFNDWESITYVAECKIIAFCRRYLKVDEGQLMSAFMRLSVVHFSIIYC</sequence>
<dbReference type="EMBL" id="PYOC01000010">
    <property type="protein sequence ID" value="PSV44154.1"/>
    <property type="molecule type" value="Genomic_DNA"/>
</dbReference>